<keyword evidence="3 9" id="KW-0813">Transport</keyword>
<dbReference type="PANTHER" id="PTHR30413">
    <property type="entry name" value="INNER MEMBRANE TRANSPORT PERMEASE"/>
    <property type="match status" value="1"/>
</dbReference>
<evidence type="ECO:0000256" key="1">
    <source>
        <dbReference type="ARBA" id="ARBA00004429"/>
    </source>
</evidence>
<keyword evidence="7 9" id="KW-1133">Transmembrane helix</keyword>
<gene>
    <name evidence="11" type="ORF">KK083_12725</name>
</gene>
<dbReference type="PROSITE" id="PS51012">
    <property type="entry name" value="ABC_TM2"/>
    <property type="match status" value="1"/>
</dbReference>
<evidence type="ECO:0000256" key="8">
    <source>
        <dbReference type="ARBA" id="ARBA00023136"/>
    </source>
</evidence>
<evidence type="ECO:0000256" key="2">
    <source>
        <dbReference type="ARBA" id="ARBA00007783"/>
    </source>
</evidence>
<sequence length="247" mass="28003">MRRDFLIHHQQTLLGPLWIVFQPVIVLIIYVLIFEKAVGLSTDGLPPSLFYLSGIILWTLFAECFTGTSFTFIQNGSLFGKVYFPRLIMPLSVMLVNFIRFGIQFLIFFVMLLVVDPRQVIDHPLRWFSAMIFSTVVVASFGLGMGLIFSILTAKYRDLVNVIHLIVRLLMFATPIIYPLSIVDPAFRLWVSLNPMCPVVEFFRFGFMGQGTFTGVQLLYSAGSTLLLVLAGSLLFNKFGNRLQDVI</sequence>
<dbReference type="GO" id="GO:0015920">
    <property type="term" value="P:lipopolysaccharide transport"/>
    <property type="evidence" value="ECO:0007669"/>
    <property type="project" value="TreeGrafter"/>
</dbReference>
<evidence type="ECO:0000256" key="9">
    <source>
        <dbReference type="RuleBase" id="RU361157"/>
    </source>
</evidence>
<feature type="transmembrane region" description="Helical" evidence="9">
    <location>
        <begin position="94"/>
        <end position="115"/>
    </location>
</feature>
<keyword evidence="5" id="KW-0997">Cell inner membrane</keyword>
<dbReference type="Proteomes" id="UP001319200">
    <property type="component" value="Unassembled WGS sequence"/>
</dbReference>
<keyword evidence="8 9" id="KW-0472">Membrane</keyword>
<feature type="domain" description="ABC transmembrane type-2" evidence="10">
    <location>
        <begin position="14"/>
        <end position="239"/>
    </location>
</feature>
<name>A0AAP2GN83_9BACT</name>
<keyword evidence="4 9" id="KW-1003">Cell membrane</keyword>
<accession>A0AAP2GN83</accession>
<organism evidence="11 12">
    <name type="scientific">Chryseosolibacter histidini</name>
    <dbReference type="NCBI Taxonomy" id="2782349"/>
    <lineage>
        <taxon>Bacteria</taxon>
        <taxon>Pseudomonadati</taxon>
        <taxon>Bacteroidota</taxon>
        <taxon>Cytophagia</taxon>
        <taxon>Cytophagales</taxon>
        <taxon>Chryseotaleaceae</taxon>
        <taxon>Chryseosolibacter</taxon>
    </lineage>
</organism>
<comment type="subcellular location">
    <subcellularLocation>
        <location evidence="1">Cell inner membrane</location>
        <topology evidence="1">Multi-pass membrane protein</topology>
    </subcellularLocation>
    <subcellularLocation>
        <location evidence="9">Cell membrane</location>
        <topology evidence="9">Multi-pass membrane protein</topology>
    </subcellularLocation>
</comment>
<dbReference type="AlphaFoldDB" id="A0AAP2GN83"/>
<evidence type="ECO:0000259" key="10">
    <source>
        <dbReference type="PROSITE" id="PS51012"/>
    </source>
</evidence>
<feature type="transmembrane region" description="Helical" evidence="9">
    <location>
        <begin position="159"/>
        <end position="180"/>
    </location>
</feature>
<keyword evidence="6 9" id="KW-0812">Transmembrane</keyword>
<evidence type="ECO:0000256" key="5">
    <source>
        <dbReference type="ARBA" id="ARBA00022519"/>
    </source>
</evidence>
<dbReference type="Pfam" id="PF01061">
    <property type="entry name" value="ABC2_membrane"/>
    <property type="match status" value="1"/>
</dbReference>
<dbReference type="PANTHER" id="PTHR30413:SF8">
    <property type="entry name" value="TRANSPORT PERMEASE PROTEIN"/>
    <property type="match status" value="1"/>
</dbReference>
<comment type="caution">
    <text evidence="11">The sequence shown here is derived from an EMBL/GenBank/DDBJ whole genome shotgun (WGS) entry which is preliminary data.</text>
</comment>
<dbReference type="EMBL" id="JAHESF010000011">
    <property type="protein sequence ID" value="MBT1697748.1"/>
    <property type="molecule type" value="Genomic_DNA"/>
</dbReference>
<comment type="similarity">
    <text evidence="2 9">Belongs to the ABC-2 integral membrane protein family.</text>
</comment>
<dbReference type="GO" id="GO:0005886">
    <property type="term" value="C:plasma membrane"/>
    <property type="evidence" value="ECO:0007669"/>
    <property type="project" value="UniProtKB-SubCell"/>
</dbReference>
<dbReference type="InterPro" id="IPR013525">
    <property type="entry name" value="ABC2_TM"/>
</dbReference>
<feature type="transmembrane region" description="Helical" evidence="9">
    <location>
        <begin position="218"/>
        <end position="236"/>
    </location>
</feature>
<evidence type="ECO:0000256" key="4">
    <source>
        <dbReference type="ARBA" id="ARBA00022475"/>
    </source>
</evidence>
<evidence type="ECO:0000313" key="11">
    <source>
        <dbReference type="EMBL" id="MBT1697748.1"/>
    </source>
</evidence>
<evidence type="ECO:0000313" key="12">
    <source>
        <dbReference type="Proteomes" id="UP001319200"/>
    </source>
</evidence>
<protein>
    <recommendedName>
        <fullName evidence="9">Transport permease protein</fullName>
    </recommendedName>
</protein>
<feature type="transmembrane region" description="Helical" evidence="9">
    <location>
        <begin position="12"/>
        <end position="34"/>
    </location>
</feature>
<dbReference type="InterPro" id="IPR047817">
    <property type="entry name" value="ABC2_TM_bact-type"/>
</dbReference>
<reference evidence="11 12" key="1">
    <citation type="submission" date="2021-05" db="EMBL/GenBank/DDBJ databases">
        <title>A Polyphasic approach of four new species of the genus Ohtaekwangia: Ohtaekwangia histidinii sp. nov., Ohtaekwangia cretensis sp. nov., Ohtaekwangia indiensis sp. nov., Ohtaekwangia reichenbachii sp. nov. from diverse environment.</title>
        <authorList>
            <person name="Octaviana S."/>
        </authorList>
    </citation>
    <scope>NUCLEOTIDE SEQUENCE [LARGE SCALE GENOMIC DNA]</scope>
    <source>
        <strain evidence="11 12">PWU4</strain>
    </source>
</reference>
<dbReference type="GO" id="GO:0140359">
    <property type="term" value="F:ABC-type transporter activity"/>
    <property type="evidence" value="ECO:0007669"/>
    <property type="project" value="InterPro"/>
</dbReference>
<feature type="transmembrane region" description="Helical" evidence="9">
    <location>
        <begin position="127"/>
        <end position="152"/>
    </location>
</feature>
<evidence type="ECO:0000256" key="3">
    <source>
        <dbReference type="ARBA" id="ARBA00022448"/>
    </source>
</evidence>
<evidence type="ECO:0000256" key="6">
    <source>
        <dbReference type="ARBA" id="ARBA00022692"/>
    </source>
</evidence>
<feature type="transmembrane region" description="Helical" evidence="9">
    <location>
        <begin position="49"/>
        <end position="73"/>
    </location>
</feature>
<proteinExistence type="inferred from homology"/>
<keyword evidence="12" id="KW-1185">Reference proteome</keyword>
<evidence type="ECO:0000256" key="7">
    <source>
        <dbReference type="ARBA" id="ARBA00022989"/>
    </source>
</evidence>